<name>A0A673MCN7_9TELE</name>
<organism evidence="10 11">
    <name type="scientific">Sinocyclocheilus rhinocerous</name>
    <dbReference type="NCBI Taxonomy" id="307959"/>
    <lineage>
        <taxon>Eukaryota</taxon>
        <taxon>Metazoa</taxon>
        <taxon>Chordata</taxon>
        <taxon>Craniata</taxon>
        <taxon>Vertebrata</taxon>
        <taxon>Euteleostomi</taxon>
        <taxon>Actinopterygii</taxon>
        <taxon>Neopterygii</taxon>
        <taxon>Teleostei</taxon>
        <taxon>Ostariophysi</taxon>
        <taxon>Cypriniformes</taxon>
        <taxon>Cyprinidae</taxon>
        <taxon>Cyprininae</taxon>
        <taxon>Sinocyclocheilus</taxon>
    </lineage>
</organism>
<keyword evidence="3" id="KW-0813">Transport</keyword>
<dbReference type="Pfam" id="PF08718">
    <property type="entry name" value="GLTP"/>
    <property type="match status" value="1"/>
</dbReference>
<comment type="subcellular location">
    <subcellularLocation>
        <location evidence="1">Cytoplasm</location>
    </subcellularLocation>
</comment>
<dbReference type="InterPro" id="IPR014830">
    <property type="entry name" value="Glycolipid_transfer_prot_dom"/>
</dbReference>
<keyword evidence="4" id="KW-0963">Cytoplasm</keyword>
<dbReference type="GO" id="GO:0016020">
    <property type="term" value="C:membrane"/>
    <property type="evidence" value="ECO:0007669"/>
    <property type="project" value="TreeGrafter"/>
</dbReference>
<dbReference type="GO" id="GO:0005829">
    <property type="term" value="C:cytosol"/>
    <property type="evidence" value="ECO:0007669"/>
    <property type="project" value="TreeGrafter"/>
</dbReference>
<dbReference type="Ensembl" id="ENSSRHT00000090318.1">
    <property type="protein sequence ID" value="ENSSRHP00000087944.1"/>
    <property type="gene ID" value="ENSSRHG00000043484.1"/>
</dbReference>
<evidence type="ECO:0000256" key="3">
    <source>
        <dbReference type="ARBA" id="ARBA00022448"/>
    </source>
</evidence>
<evidence type="ECO:0000256" key="5">
    <source>
        <dbReference type="ARBA" id="ARBA00022737"/>
    </source>
</evidence>
<keyword evidence="8" id="KW-0472">Membrane</keyword>
<evidence type="ECO:0000313" key="10">
    <source>
        <dbReference type="Ensembl" id="ENSSRHP00000087944.1"/>
    </source>
</evidence>
<dbReference type="GO" id="GO:1902387">
    <property type="term" value="F:ceramide 1-phosphate binding"/>
    <property type="evidence" value="ECO:0007669"/>
    <property type="project" value="TreeGrafter"/>
</dbReference>
<evidence type="ECO:0000256" key="4">
    <source>
        <dbReference type="ARBA" id="ARBA00022490"/>
    </source>
</evidence>
<dbReference type="PANTHER" id="PTHR10219:SF97">
    <property type="entry name" value="GLYCOLIPID TRANSFER PROTEIN"/>
    <property type="match status" value="1"/>
</dbReference>
<keyword evidence="6" id="KW-0445">Lipid transport</keyword>
<feature type="transmembrane region" description="Helical" evidence="8">
    <location>
        <begin position="37"/>
        <end position="53"/>
    </location>
</feature>
<protein>
    <submittedName>
        <fullName evidence="10">Glycolipid transfer protein b</fullName>
    </submittedName>
</protein>
<evidence type="ECO:0000256" key="6">
    <source>
        <dbReference type="ARBA" id="ARBA00023055"/>
    </source>
</evidence>
<evidence type="ECO:0000259" key="9">
    <source>
        <dbReference type="Pfam" id="PF08718"/>
    </source>
</evidence>
<dbReference type="Gene3D" id="1.10.3520.10">
    <property type="entry name" value="Glycolipid transfer protein"/>
    <property type="match status" value="1"/>
</dbReference>
<evidence type="ECO:0000256" key="1">
    <source>
        <dbReference type="ARBA" id="ARBA00004496"/>
    </source>
</evidence>
<dbReference type="InterPro" id="IPR036497">
    <property type="entry name" value="GLTP_sf"/>
</dbReference>
<dbReference type="PANTHER" id="PTHR10219">
    <property type="entry name" value="GLYCOLIPID TRANSFER PROTEIN-RELATED"/>
    <property type="match status" value="1"/>
</dbReference>
<dbReference type="Proteomes" id="UP000472270">
    <property type="component" value="Unassembled WGS sequence"/>
</dbReference>
<keyword evidence="8" id="KW-1133">Transmembrane helix</keyword>
<dbReference type="SUPFAM" id="SSF110004">
    <property type="entry name" value="Glycolipid transfer protein, GLTP"/>
    <property type="match status" value="1"/>
</dbReference>
<dbReference type="GO" id="GO:1902388">
    <property type="term" value="F:ceramide 1-phosphate transfer activity"/>
    <property type="evidence" value="ECO:0007669"/>
    <property type="project" value="TreeGrafter"/>
</dbReference>
<accession>A0A673MCN7</accession>
<keyword evidence="5" id="KW-0677">Repeat</keyword>
<keyword evidence="8" id="KW-0812">Transmembrane</keyword>
<feature type="domain" description="Glycolipid transfer protein" evidence="9">
    <location>
        <begin position="75"/>
        <end position="117"/>
    </location>
</feature>
<comment type="function">
    <text evidence="7">Accelerates the intermembrane transfer of various glycolipids. Catalyzes the transfer of various glycosphingolipids between membranes but does not catalyze the transfer of phospholipids. May be involved in the intracellular translocation of glucosylceramides.</text>
</comment>
<proteinExistence type="inferred from homology"/>
<sequence>MNKVLFILKREVSCVLCSQVSVLNCRSCYCANSVFTIFWILISIAELMLYGSFNESLKTPGLADGEIDEQNPNLIHINITKACDQALKRYHGWIVQKVFTAALFAAPCRSDFLKALSKDQEVAEEDCLAKIRQFLINFTATVDAIYEMYSVMNAELDYLV</sequence>
<evidence type="ECO:0000313" key="11">
    <source>
        <dbReference type="Proteomes" id="UP000472270"/>
    </source>
</evidence>
<reference evidence="10" key="1">
    <citation type="submission" date="2025-08" db="UniProtKB">
        <authorList>
            <consortium name="Ensembl"/>
        </authorList>
    </citation>
    <scope>IDENTIFICATION</scope>
</reference>
<keyword evidence="11" id="KW-1185">Reference proteome</keyword>
<evidence type="ECO:0000256" key="2">
    <source>
        <dbReference type="ARBA" id="ARBA00007148"/>
    </source>
</evidence>
<evidence type="ECO:0000256" key="7">
    <source>
        <dbReference type="ARBA" id="ARBA00037246"/>
    </source>
</evidence>
<reference evidence="10" key="2">
    <citation type="submission" date="2025-09" db="UniProtKB">
        <authorList>
            <consortium name="Ensembl"/>
        </authorList>
    </citation>
    <scope>IDENTIFICATION</scope>
</reference>
<evidence type="ECO:0000256" key="8">
    <source>
        <dbReference type="SAM" id="Phobius"/>
    </source>
</evidence>
<comment type="similarity">
    <text evidence="2">Belongs to the GLTP family.</text>
</comment>